<keyword evidence="3" id="KW-0597">Phosphoprotein</keyword>
<dbReference type="SUPFAM" id="SSF53474">
    <property type="entry name" value="alpha/beta-Hydrolases"/>
    <property type="match status" value="1"/>
</dbReference>
<dbReference type="Gene3D" id="3.30.559.10">
    <property type="entry name" value="Chloramphenicol acetyltransferase-like domain"/>
    <property type="match status" value="1"/>
</dbReference>
<dbReference type="InterPro" id="IPR042099">
    <property type="entry name" value="ANL_N_sf"/>
</dbReference>
<dbReference type="InterPro" id="IPR020806">
    <property type="entry name" value="PKS_PP-bd"/>
</dbReference>
<dbReference type="EMBL" id="CAACVI010000002">
    <property type="protein sequence ID" value="VEN73028.1"/>
    <property type="molecule type" value="Genomic_DNA"/>
</dbReference>
<dbReference type="Gene3D" id="3.40.50.1820">
    <property type="entry name" value="alpha/beta hydrolase"/>
    <property type="match status" value="1"/>
</dbReference>
<dbReference type="InterPro" id="IPR036736">
    <property type="entry name" value="ACP-like_sf"/>
</dbReference>
<dbReference type="GO" id="GO:0009366">
    <property type="term" value="C:enterobactin synthetase complex"/>
    <property type="evidence" value="ECO:0007669"/>
    <property type="project" value="TreeGrafter"/>
</dbReference>
<dbReference type="SUPFAM" id="SSF53335">
    <property type="entry name" value="S-adenosyl-L-methionine-dependent methyltransferases"/>
    <property type="match status" value="1"/>
</dbReference>
<dbReference type="InterPro" id="IPR025110">
    <property type="entry name" value="AMP-bd_C"/>
</dbReference>
<dbReference type="InterPro" id="IPR045851">
    <property type="entry name" value="AMP-bd_C_sf"/>
</dbReference>
<proteinExistence type="predicted"/>
<dbReference type="GO" id="GO:0043041">
    <property type="term" value="P:amino acid activation for nonribosomal peptide biosynthetic process"/>
    <property type="evidence" value="ECO:0007669"/>
    <property type="project" value="TreeGrafter"/>
</dbReference>
<evidence type="ECO:0000313" key="6">
    <source>
        <dbReference type="EMBL" id="VEN73028.1"/>
    </source>
</evidence>
<dbReference type="Gene3D" id="3.30.559.30">
    <property type="entry name" value="Nonribosomal peptide synthetase, condensation domain"/>
    <property type="match status" value="1"/>
</dbReference>
<dbReference type="InterPro" id="IPR023213">
    <property type="entry name" value="CAT-like_dom_sf"/>
</dbReference>
<dbReference type="InterPro" id="IPR013216">
    <property type="entry name" value="Methyltransf_11"/>
</dbReference>
<dbReference type="Gene3D" id="1.10.1200.10">
    <property type="entry name" value="ACP-like"/>
    <property type="match status" value="1"/>
</dbReference>
<dbReference type="InterPro" id="IPR000873">
    <property type="entry name" value="AMP-dep_synth/lig_dom"/>
</dbReference>
<feature type="compositionally biased region" description="Basic and acidic residues" evidence="4">
    <location>
        <begin position="997"/>
        <end position="1014"/>
    </location>
</feature>
<dbReference type="GO" id="GO:0031177">
    <property type="term" value="F:phosphopantetheine binding"/>
    <property type="evidence" value="ECO:0007669"/>
    <property type="project" value="InterPro"/>
</dbReference>
<dbReference type="InterPro" id="IPR006162">
    <property type="entry name" value="Ppantetheine_attach_site"/>
</dbReference>
<dbReference type="PANTHER" id="PTHR45527">
    <property type="entry name" value="NONRIBOSOMAL PEPTIDE SYNTHETASE"/>
    <property type="match status" value="1"/>
</dbReference>
<reference evidence="6" key="1">
    <citation type="submission" date="2019-01" db="EMBL/GenBank/DDBJ databases">
        <authorList>
            <consortium name="Genoscope - CEA"/>
            <person name="William W."/>
        </authorList>
    </citation>
    <scope>NUCLEOTIDE SEQUENCE</scope>
    <source>
        <strain evidence="6">CR-1</strain>
    </source>
</reference>
<dbReference type="GO" id="GO:0047527">
    <property type="term" value="F:2,3-dihydroxybenzoate-serine ligase activity"/>
    <property type="evidence" value="ECO:0007669"/>
    <property type="project" value="TreeGrafter"/>
</dbReference>
<dbReference type="InterPro" id="IPR029058">
    <property type="entry name" value="AB_hydrolase_fold"/>
</dbReference>
<dbReference type="SUPFAM" id="SSF47336">
    <property type="entry name" value="ACP-like"/>
    <property type="match status" value="1"/>
</dbReference>
<dbReference type="Pfam" id="PF00550">
    <property type="entry name" value="PP-binding"/>
    <property type="match status" value="1"/>
</dbReference>
<dbReference type="InterPro" id="IPR001242">
    <property type="entry name" value="Condensation_dom"/>
</dbReference>
<dbReference type="GO" id="GO:0005829">
    <property type="term" value="C:cytosol"/>
    <property type="evidence" value="ECO:0007669"/>
    <property type="project" value="TreeGrafter"/>
</dbReference>
<dbReference type="PROSITE" id="PS50075">
    <property type="entry name" value="CARRIER"/>
    <property type="match status" value="1"/>
</dbReference>
<evidence type="ECO:0000256" key="4">
    <source>
        <dbReference type="SAM" id="MobiDB-lite"/>
    </source>
</evidence>
<dbReference type="Pfam" id="PF13193">
    <property type="entry name" value="AMP-binding_C"/>
    <property type="match status" value="1"/>
</dbReference>
<protein>
    <recommendedName>
        <fullName evidence="5">Carrier domain-containing protein</fullName>
    </recommendedName>
</protein>
<keyword evidence="2" id="KW-0596">Phosphopantetheine</keyword>
<dbReference type="SUPFAM" id="SSF52777">
    <property type="entry name" value="CoA-dependent acyltransferases"/>
    <property type="match status" value="2"/>
</dbReference>
<dbReference type="Gene3D" id="3.40.50.150">
    <property type="entry name" value="Vaccinia Virus protein VP39"/>
    <property type="match status" value="1"/>
</dbReference>
<evidence type="ECO:0000259" key="5">
    <source>
        <dbReference type="PROSITE" id="PS50075"/>
    </source>
</evidence>
<feature type="region of interest" description="Disordered" evidence="4">
    <location>
        <begin position="997"/>
        <end position="1018"/>
    </location>
</feature>
<dbReference type="SUPFAM" id="SSF56801">
    <property type="entry name" value="Acetyl-CoA synthetase-like"/>
    <property type="match status" value="1"/>
</dbReference>
<dbReference type="SMART" id="SM00823">
    <property type="entry name" value="PKS_PP"/>
    <property type="match status" value="1"/>
</dbReference>
<dbReference type="GO" id="GO:0008757">
    <property type="term" value="F:S-adenosylmethionine-dependent methyltransferase activity"/>
    <property type="evidence" value="ECO:0007669"/>
    <property type="project" value="InterPro"/>
</dbReference>
<comment type="cofactor">
    <cofactor evidence="1">
        <name>pantetheine 4'-phosphate</name>
        <dbReference type="ChEBI" id="CHEBI:47942"/>
    </cofactor>
</comment>
<gene>
    <name evidence="6" type="ORF">EPICR_100074</name>
</gene>
<evidence type="ECO:0000256" key="3">
    <source>
        <dbReference type="ARBA" id="ARBA00022553"/>
    </source>
</evidence>
<dbReference type="InterPro" id="IPR009081">
    <property type="entry name" value="PP-bd_ACP"/>
</dbReference>
<dbReference type="FunFam" id="1.10.1200.10:FF:000005">
    <property type="entry name" value="Nonribosomal peptide synthetase 1"/>
    <property type="match status" value="1"/>
</dbReference>
<dbReference type="Pfam" id="PF00501">
    <property type="entry name" value="AMP-binding"/>
    <property type="match status" value="1"/>
</dbReference>
<dbReference type="Pfam" id="PF00668">
    <property type="entry name" value="Condensation"/>
    <property type="match status" value="1"/>
</dbReference>
<dbReference type="Gene3D" id="3.30.300.30">
    <property type="match status" value="1"/>
</dbReference>
<accession>A0A484HF12</accession>
<dbReference type="CDD" id="cd05930">
    <property type="entry name" value="A_NRPS"/>
    <property type="match status" value="1"/>
</dbReference>
<sequence length="1678" mass="189624">MPPMRKLIHELTPEKRAFLAAKAGEKSKKRRSEIVREPHGENIPLSFSQTRLWFLDRLDPGLPLYNIPISHRIKGPLDINALEKSLDHILARHKSLRAVFTDFNGTPTARVLPMGPNSKLETIDLGGVPDQKREAKAHDILRNEAKKPFDLGWGPLFRTLLLKISNSEHILFFNIHHIVFDGWSAGILARELSACYDAYSNGDIPRLNELPVQYADFALWQRGRLKGEIFQTQLSYWKKKLKDAPSFLELPADFPRPPAQTHEGALEVFALPGELSRDLKNLSQREEASLFMTLLTAFNVLLSRYTGQTDILVGSPIAGRNQKEIENVMGFFVNTLVLRSDLAGNPTFLELLAKTKETCLEAYENQDIPFEKLVEELDPERDLSRPPFFSLFFNMLNVDGFTLKFSGLETKRTEISDIRSKFDMTLYSIEKEDKIHFRLVYDKDIFSRHRIICLLEQFNYLLKQIAGRPGIKINNLSFVSPDEKSILPNPCALIPEPHQEPVTEMFLHWANKTPDQVAISQGGKRWTYKQLADFSGDIAKTLINDGLERGMVTAVYGKPCFALFASIIGVMTGGGTLLTIDSDLPDKRKQYLLEAASAKKLVCMEKTAAKETWLRNIPGIKTIVVDWNSGKPLNEKKKKVTKTPAPSPNDPAYIFFTSGTTGVPNGVMNPHKSLGHFINWQRKTFDVQPSDRVSQLTSISFEPVLRDIFLPLTSGGTLCVPEHAGPMTGKKVLSWLKNERVTILHTVPSLAQFWLSDIPEKPPGNNLRYLFLVGEPLTGELAHQWRSSFQRKCEIVNFYGTTEMPQAKCFHKIPKNMPPGVQSIGRSLPESQALILTKNKKLCGVGEYGEIVLRSPFRSFGYIGAPPNHRKTFIRNPYTNDESDLLYCTGDMGRYRPDGSIDISGRTDDQIKIRGVRVEPEEVMRVLSSHKHIKSCFVGAIKNKSGEKILTAYIVGDKSKIDTSVIRSYLSERLPPVMRPSVFMFIDTIPLTSNGKVDRKALPEPDMSRPDGEKTFQAPRSPLEKTLAEVWSKVLKIEKIGIHDNFFDLGGHSLLGVRLVAEIEKATGKPLPIKALFKFSTVADMAQAIESGGASSDDSAGRYLETESRGLSKEQYRKMLTLIAGIESPAAKPGSIVTRINDGDLNPPLFWCEPGSSHPDFIKYMNRRQPIYGLYSGFGILYPHPKDWKPGNEWAHKIPLIVKRLARSCADEMLEWSPKGDFVLGGACGGAKVAAEIAFCLLEMGKKVQRLFLVEFFDPCLLDYPGKMTLFFSKKSHLKIHETFGWPNPGWEKPFRKVPQVQWIPGDHYETLIEPNLKVVSKEIRKFLREQTLPENKRPMRAPFISRSMKAVSKGSGAWLFLKIIAKCVKSPLAMVSSLSVGNLVTLLKAMQAEDPKHIENNIETYLHKRKHGSAGSPENAGEGKKFKCPVCKETRVFNPLPEYYRERWEKYGCSHSPDLFETIHEDHYACSGCGASDRERLYALYMRKRGLKPKDKLAHFAPEPALLNYVKKNFKLQEHKTADLMMEDVDDHFDLCHECPYPDNHFDAFICSHILEHVSDDAKAMKELFRILKPGGWGICMAPIHLGLDDIYENPDITDEAGRWRHFGQDDHVRIYSKQGFIKRLENSGFTVRQYGQKYFGKDLFHETGITPRSTLYVVEKNPPADGSRDGIKTIES</sequence>
<dbReference type="CDD" id="cd19531">
    <property type="entry name" value="LCL_NRPS-like"/>
    <property type="match status" value="1"/>
</dbReference>
<dbReference type="InterPro" id="IPR029063">
    <property type="entry name" value="SAM-dependent_MTases_sf"/>
</dbReference>
<dbReference type="PANTHER" id="PTHR45527:SF1">
    <property type="entry name" value="FATTY ACID SYNTHASE"/>
    <property type="match status" value="1"/>
</dbReference>
<dbReference type="Gene3D" id="3.40.50.12780">
    <property type="entry name" value="N-terminal domain of ligase-like"/>
    <property type="match status" value="1"/>
</dbReference>
<organism evidence="6">
    <name type="scientific">uncultured Desulfobacteraceae bacterium</name>
    <dbReference type="NCBI Taxonomy" id="218296"/>
    <lineage>
        <taxon>Bacteria</taxon>
        <taxon>Pseudomonadati</taxon>
        <taxon>Thermodesulfobacteriota</taxon>
        <taxon>Desulfobacteria</taxon>
        <taxon>Desulfobacterales</taxon>
        <taxon>Desulfobacteraceae</taxon>
        <taxon>environmental samples</taxon>
    </lineage>
</organism>
<dbReference type="GO" id="GO:0009239">
    <property type="term" value="P:enterobactin biosynthetic process"/>
    <property type="evidence" value="ECO:0007669"/>
    <property type="project" value="TreeGrafter"/>
</dbReference>
<dbReference type="PROSITE" id="PS00012">
    <property type="entry name" value="PHOSPHOPANTETHEINE"/>
    <property type="match status" value="1"/>
</dbReference>
<name>A0A484HF12_9BACT</name>
<feature type="domain" description="Carrier" evidence="5">
    <location>
        <begin position="1018"/>
        <end position="1093"/>
    </location>
</feature>
<evidence type="ECO:0000256" key="1">
    <source>
        <dbReference type="ARBA" id="ARBA00001957"/>
    </source>
</evidence>
<evidence type="ECO:0000256" key="2">
    <source>
        <dbReference type="ARBA" id="ARBA00022450"/>
    </source>
</evidence>
<dbReference type="CDD" id="cd02440">
    <property type="entry name" value="AdoMet_MTases"/>
    <property type="match status" value="1"/>
</dbReference>
<dbReference type="Pfam" id="PF08241">
    <property type="entry name" value="Methyltransf_11"/>
    <property type="match status" value="1"/>
</dbReference>